<organism evidence="2 3">
    <name type="scientific">Botrytis deweyae</name>
    <dbReference type="NCBI Taxonomy" id="2478750"/>
    <lineage>
        <taxon>Eukaryota</taxon>
        <taxon>Fungi</taxon>
        <taxon>Dikarya</taxon>
        <taxon>Ascomycota</taxon>
        <taxon>Pezizomycotina</taxon>
        <taxon>Leotiomycetes</taxon>
        <taxon>Helotiales</taxon>
        <taxon>Sclerotiniaceae</taxon>
        <taxon>Botrytis</taxon>
    </lineage>
</organism>
<dbReference type="Proteomes" id="UP000783213">
    <property type="component" value="Unassembled WGS sequence"/>
</dbReference>
<feature type="region of interest" description="Disordered" evidence="1">
    <location>
        <begin position="85"/>
        <end position="130"/>
    </location>
</feature>
<dbReference type="GeneID" id="62232136"/>
<protein>
    <recommendedName>
        <fullName evidence="4">Stc1 domain-containing protein</fullName>
    </recommendedName>
</protein>
<accession>A0ABQ7IPJ9</accession>
<proteinExistence type="predicted"/>
<keyword evidence="3" id="KW-1185">Reference proteome</keyword>
<comment type="caution">
    <text evidence="2">The sequence shown here is derived from an EMBL/GenBank/DDBJ whole genome shotgun (WGS) entry which is preliminary data.</text>
</comment>
<feature type="compositionally biased region" description="Low complexity" evidence="1">
    <location>
        <begin position="94"/>
        <end position="105"/>
    </location>
</feature>
<evidence type="ECO:0000313" key="2">
    <source>
        <dbReference type="EMBL" id="KAF7929444.1"/>
    </source>
</evidence>
<name>A0ABQ7IPJ9_9HELO</name>
<dbReference type="RefSeq" id="XP_038810826.1">
    <property type="nucleotide sequence ID" value="XM_038952984.1"/>
</dbReference>
<evidence type="ECO:0000256" key="1">
    <source>
        <dbReference type="SAM" id="MobiDB-lite"/>
    </source>
</evidence>
<gene>
    <name evidence="2" type="ORF">EAE98_005362</name>
</gene>
<sequence length="130" mass="14823">MLVRGPCWCKDKNGKSNNGKKVNLWEYLRPCNNVKGGGSHDKYELPFQGIIPEIEEGTCDKCLDLRKKAQEKKWEEEQRAQIEEARRVAEERAAQVAAQGDNQGDNQEEHQGEHQGGYQENNQGGYQGEY</sequence>
<evidence type="ECO:0008006" key="4">
    <source>
        <dbReference type="Google" id="ProtNLM"/>
    </source>
</evidence>
<reference evidence="2 3" key="1">
    <citation type="journal article" date="2020" name="Genome Biol. Evol.">
        <title>Comparative genomics of Sclerotiniaceae.</title>
        <authorList>
            <person name="Valero Jimenez C.A."/>
            <person name="Steentjes M."/>
            <person name="Scholten O.E."/>
            <person name="Van Kan J.A.L."/>
        </authorList>
    </citation>
    <scope>NUCLEOTIDE SEQUENCE [LARGE SCALE GENOMIC DNA]</scope>
    <source>
        <strain evidence="2 3">B1</strain>
    </source>
</reference>
<dbReference type="EMBL" id="RCSX01000010">
    <property type="protein sequence ID" value="KAF7929444.1"/>
    <property type="molecule type" value="Genomic_DNA"/>
</dbReference>
<evidence type="ECO:0000313" key="3">
    <source>
        <dbReference type="Proteomes" id="UP000783213"/>
    </source>
</evidence>